<sequence length="570" mass="60752">MAHATGSGPRTDNGRRPRPWTPHLSGVAALLLDEEGRVTQWGGAAARLFGRPAERAVGRHLVDLLPGARAETVLRAVTDAASGVPRSDLLFVESGDGLRRELAFTWEPLTRPGPWGAVLVTAADAALARGVTDPTGGERLALLHELSSRVSSTLDPLRVAEDAVDVAVPRFADSAGLYIAEGLLRDEAYPDHDADGSLALRRLALRLTRRRTDDHDWSGAFPAGEIVRYYARHPAHRCMATGRPVIYTVAELEPIEIDKIASVLGGTGPAPLDEITFLAVPLTARGMVLGFISFIRGPGRPRYTGDDVKLAEDLAARAAICIDNARLYSRERRTAQSLQQNLAPSNLTVPPGLEVAHRYLPVSAMTVGGDWYDVIPLSETRMALVMGDAMGHGAAAAGAMSQLRASVRTLAGFDLPPDEVLRRLDLMAGDMDAIQCATCLYATIDLSTRICALSRAGHPPPILVYPDGTASVLDLPTGLALGVGDPDHSQTYATTEVTIPAGATLALYTDGLVESREQDIDTGIAALVDHLRSPGPTLDATCATIIDALPTQYDDVALLLARITTDLQKR</sequence>
<evidence type="ECO:0000313" key="4">
    <source>
        <dbReference type="EMBL" id="MFC6083906.1"/>
    </source>
</evidence>
<feature type="region of interest" description="Disordered" evidence="2">
    <location>
        <begin position="1"/>
        <end position="21"/>
    </location>
</feature>
<dbReference type="Gene3D" id="3.30.450.40">
    <property type="match status" value="1"/>
</dbReference>
<accession>A0ABW1NL60</accession>
<dbReference type="InterPro" id="IPR013656">
    <property type="entry name" value="PAS_4"/>
</dbReference>
<proteinExistence type="predicted"/>
<keyword evidence="1" id="KW-0378">Hydrolase</keyword>
<evidence type="ECO:0000256" key="2">
    <source>
        <dbReference type="SAM" id="MobiDB-lite"/>
    </source>
</evidence>
<dbReference type="Gene3D" id="3.30.450.20">
    <property type="entry name" value="PAS domain"/>
    <property type="match status" value="1"/>
</dbReference>
<comment type="caution">
    <text evidence="4">The sequence shown here is derived from an EMBL/GenBank/DDBJ whole genome shotgun (WGS) entry which is preliminary data.</text>
</comment>
<dbReference type="CDD" id="cd00130">
    <property type="entry name" value="PAS"/>
    <property type="match status" value="1"/>
</dbReference>
<name>A0ABW1NL60_9ACTN</name>
<keyword evidence="5" id="KW-1185">Reference proteome</keyword>
<dbReference type="PROSITE" id="PS50112">
    <property type="entry name" value="PAS"/>
    <property type="match status" value="1"/>
</dbReference>
<dbReference type="InterPro" id="IPR036457">
    <property type="entry name" value="PPM-type-like_dom_sf"/>
</dbReference>
<dbReference type="Pfam" id="PF13185">
    <property type="entry name" value="GAF_2"/>
    <property type="match status" value="1"/>
</dbReference>
<dbReference type="SUPFAM" id="SSF55781">
    <property type="entry name" value="GAF domain-like"/>
    <property type="match status" value="1"/>
</dbReference>
<dbReference type="SMART" id="SM00331">
    <property type="entry name" value="PP2C_SIG"/>
    <property type="match status" value="1"/>
</dbReference>
<evidence type="ECO:0000256" key="1">
    <source>
        <dbReference type="ARBA" id="ARBA00022801"/>
    </source>
</evidence>
<dbReference type="Pfam" id="PF08448">
    <property type="entry name" value="PAS_4"/>
    <property type="match status" value="1"/>
</dbReference>
<dbReference type="EMBL" id="JBHSRF010000034">
    <property type="protein sequence ID" value="MFC6083906.1"/>
    <property type="molecule type" value="Genomic_DNA"/>
</dbReference>
<evidence type="ECO:0000313" key="5">
    <source>
        <dbReference type="Proteomes" id="UP001596137"/>
    </source>
</evidence>
<evidence type="ECO:0000259" key="3">
    <source>
        <dbReference type="PROSITE" id="PS50112"/>
    </source>
</evidence>
<dbReference type="InterPro" id="IPR035965">
    <property type="entry name" value="PAS-like_dom_sf"/>
</dbReference>
<dbReference type="Proteomes" id="UP001596137">
    <property type="component" value="Unassembled WGS sequence"/>
</dbReference>
<dbReference type="PANTHER" id="PTHR43156:SF2">
    <property type="entry name" value="STAGE II SPORULATION PROTEIN E"/>
    <property type="match status" value="1"/>
</dbReference>
<dbReference type="InterPro" id="IPR029016">
    <property type="entry name" value="GAF-like_dom_sf"/>
</dbReference>
<dbReference type="InterPro" id="IPR052016">
    <property type="entry name" value="Bact_Sigma-Reg"/>
</dbReference>
<reference evidence="5" key="1">
    <citation type="journal article" date="2019" name="Int. J. Syst. Evol. Microbiol.">
        <title>The Global Catalogue of Microorganisms (GCM) 10K type strain sequencing project: providing services to taxonomists for standard genome sequencing and annotation.</title>
        <authorList>
            <consortium name="The Broad Institute Genomics Platform"/>
            <consortium name="The Broad Institute Genome Sequencing Center for Infectious Disease"/>
            <person name="Wu L."/>
            <person name="Ma J."/>
        </authorList>
    </citation>
    <scope>NUCLEOTIDE SEQUENCE [LARGE SCALE GENOMIC DNA]</scope>
    <source>
        <strain evidence="5">JCM 30346</strain>
    </source>
</reference>
<dbReference type="Gene3D" id="3.60.40.10">
    <property type="entry name" value="PPM-type phosphatase domain"/>
    <property type="match status" value="1"/>
</dbReference>
<feature type="domain" description="PAS" evidence="3">
    <location>
        <begin position="30"/>
        <end position="84"/>
    </location>
</feature>
<dbReference type="SUPFAM" id="SSF55785">
    <property type="entry name" value="PYP-like sensor domain (PAS domain)"/>
    <property type="match status" value="1"/>
</dbReference>
<protein>
    <submittedName>
        <fullName evidence="4">SpoIIE family protein phosphatase</fullName>
    </submittedName>
</protein>
<organism evidence="4 5">
    <name type="scientific">Sphaerisporangium aureirubrum</name>
    <dbReference type="NCBI Taxonomy" id="1544736"/>
    <lineage>
        <taxon>Bacteria</taxon>
        <taxon>Bacillati</taxon>
        <taxon>Actinomycetota</taxon>
        <taxon>Actinomycetes</taxon>
        <taxon>Streptosporangiales</taxon>
        <taxon>Streptosporangiaceae</taxon>
        <taxon>Sphaerisporangium</taxon>
    </lineage>
</organism>
<dbReference type="InterPro" id="IPR000014">
    <property type="entry name" value="PAS"/>
</dbReference>
<dbReference type="Pfam" id="PF07228">
    <property type="entry name" value="SpoIIE"/>
    <property type="match status" value="1"/>
</dbReference>
<dbReference type="PANTHER" id="PTHR43156">
    <property type="entry name" value="STAGE II SPORULATION PROTEIN E-RELATED"/>
    <property type="match status" value="1"/>
</dbReference>
<gene>
    <name evidence="4" type="ORF">ACFP1K_22250</name>
</gene>
<dbReference type="RefSeq" id="WP_380756391.1">
    <property type="nucleotide sequence ID" value="NZ_JBHSRF010000034.1"/>
</dbReference>
<dbReference type="SMART" id="SM00065">
    <property type="entry name" value="GAF"/>
    <property type="match status" value="1"/>
</dbReference>
<dbReference type="InterPro" id="IPR003018">
    <property type="entry name" value="GAF"/>
</dbReference>
<dbReference type="InterPro" id="IPR001932">
    <property type="entry name" value="PPM-type_phosphatase-like_dom"/>
</dbReference>